<evidence type="ECO:0000256" key="1">
    <source>
        <dbReference type="ARBA" id="ARBA00004123"/>
    </source>
</evidence>
<reference evidence="5" key="1">
    <citation type="submission" date="2016-05" db="EMBL/GenBank/DDBJ databases">
        <title>Comparative genomics of biotechnologically important yeasts.</title>
        <authorList>
            <consortium name="DOE Joint Genome Institute"/>
            <person name="Riley R."/>
            <person name="Haridas S."/>
            <person name="Wolfe K.H."/>
            <person name="Lopes M.R."/>
            <person name="Hittinger C.T."/>
            <person name="Goker M."/>
            <person name="Salamov A."/>
            <person name="Wisecaver J."/>
            <person name="Long T.M."/>
            <person name="Aerts A.L."/>
            <person name="Barry K."/>
            <person name="Choi C."/>
            <person name="Clum A."/>
            <person name="Coughlan A.Y."/>
            <person name="Deshpande S."/>
            <person name="Douglass A.P."/>
            <person name="Hanson S.J."/>
            <person name="Klenk H.-P."/>
            <person name="Labutti K."/>
            <person name="Lapidus A."/>
            <person name="Lindquist E."/>
            <person name="Lipzen A."/>
            <person name="Meier-Kolthoff J.P."/>
            <person name="Ohm R.A."/>
            <person name="Otillar R.P."/>
            <person name="Pangilinan J."/>
            <person name="Peng Y."/>
            <person name="Rokas A."/>
            <person name="Rosa C.A."/>
            <person name="Scheuner C."/>
            <person name="Sibirny A.A."/>
            <person name="Slot J.C."/>
            <person name="Stielow J.B."/>
            <person name="Sun H."/>
            <person name="Kurtzman C.P."/>
            <person name="Blackwell M."/>
            <person name="Grigoriev I.V."/>
            <person name="Jeffries T.W."/>
        </authorList>
    </citation>
    <scope>NUCLEOTIDE SEQUENCE [LARGE SCALE GENOMIC DNA]</scope>
    <source>
        <strain evidence="5">NRRL Y-17324</strain>
    </source>
</reference>
<dbReference type="GO" id="GO:0000781">
    <property type="term" value="C:chromosome, telomeric region"/>
    <property type="evidence" value="ECO:0007669"/>
    <property type="project" value="EnsemblFungi"/>
</dbReference>
<dbReference type="GO" id="GO:0000794">
    <property type="term" value="C:condensed nuclear chromosome"/>
    <property type="evidence" value="ECO:0007669"/>
    <property type="project" value="EnsemblFungi"/>
</dbReference>
<dbReference type="GO" id="GO:0006260">
    <property type="term" value="P:DNA replication"/>
    <property type="evidence" value="ECO:0007669"/>
    <property type="project" value="EnsemblFungi"/>
</dbReference>
<dbReference type="Proteomes" id="UP000094285">
    <property type="component" value="Unassembled WGS sequence"/>
</dbReference>
<dbReference type="GO" id="GO:0000722">
    <property type="term" value="P:telomere maintenance via recombination"/>
    <property type="evidence" value="ECO:0007669"/>
    <property type="project" value="EnsemblFungi"/>
</dbReference>
<protein>
    <submittedName>
        <fullName evidence="4">Replication protein A, subunit RPA32</fullName>
    </submittedName>
</protein>
<evidence type="ECO:0000256" key="2">
    <source>
        <dbReference type="ARBA" id="ARBA00023125"/>
    </source>
</evidence>
<keyword evidence="5" id="KW-1185">Reference proteome</keyword>
<keyword evidence="2" id="KW-0238">DNA-binding</keyword>
<comment type="subcellular location">
    <subcellularLocation>
        <location evidence="1">Nucleus</location>
    </subcellularLocation>
</comment>
<dbReference type="GO" id="GO:0006265">
    <property type="term" value="P:DNA topological change"/>
    <property type="evidence" value="ECO:0007669"/>
    <property type="project" value="EnsemblFungi"/>
</dbReference>
<dbReference type="InterPro" id="IPR012340">
    <property type="entry name" value="NA-bd_OB-fold"/>
</dbReference>
<keyword evidence="3" id="KW-0539">Nucleus</keyword>
<dbReference type="GO" id="GO:0016567">
    <property type="term" value="P:protein ubiquitination"/>
    <property type="evidence" value="ECO:0007669"/>
    <property type="project" value="EnsemblFungi"/>
</dbReference>
<dbReference type="SUPFAM" id="SSF46785">
    <property type="entry name" value="Winged helix' DNA-binding domain"/>
    <property type="match status" value="1"/>
</dbReference>
<dbReference type="SUPFAM" id="SSF50249">
    <property type="entry name" value="Nucleic acid-binding proteins"/>
    <property type="match status" value="1"/>
</dbReference>
<dbReference type="GO" id="GO:0007004">
    <property type="term" value="P:telomere maintenance via telomerase"/>
    <property type="evidence" value="ECO:0007669"/>
    <property type="project" value="EnsemblFungi"/>
</dbReference>
<dbReference type="OrthoDB" id="25571at2759"/>
<sequence>MSEFDGGFSLDANGGFSVERNSQRQAGARQSLTPVTIKQLNDADQPIPDGEFRIHNVNLSMISFVGIVRKVVPLANLIVITIEDGTGSVEVRKWIDDQKMSAAEEVERFEAYLSKYVYVGGALKMFQEKKSVQNATVTLIEDHNQVLYHNLSAIANHLKAQGIVPSKSEKLLFVSADDKGPKAEIERVFDIYKKHSPSMPEGVPISFVAQALDISPSVVMEYSRELSETGRVYLGTEDTCFIAIDV</sequence>
<dbReference type="InterPro" id="IPR036390">
    <property type="entry name" value="WH_DNA-bd_sf"/>
</dbReference>
<dbReference type="GO" id="GO:0000724">
    <property type="term" value="P:double-strand break repair via homologous recombination"/>
    <property type="evidence" value="ECO:0007669"/>
    <property type="project" value="EnsemblFungi"/>
</dbReference>
<proteinExistence type="predicted"/>
<dbReference type="GO" id="GO:0043565">
    <property type="term" value="F:sequence-specific DNA binding"/>
    <property type="evidence" value="ECO:0007669"/>
    <property type="project" value="EnsemblFungi"/>
</dbReference>
<dbReference type="EMBL" id="KV453911">
    <property type="protein sequence ID" value="ODV80178.1"/>
    <property type="molecule type" value="Genomic_DNA"/>
</dbReference>
<accession>A0A1E4SL12</accession>
<dbReference type="PANTHER" id="PTHR13989">
    <property type="entry name" value="REPLICATION PROTEIN A-RELATED"/>
    <property type="match status" value="1"/>
</dbReference>
<evidence type="ECO:0000313" key="5">
    <source>
        <dbReference type="Proteomes" id="UP000094285"/>
    </source>
</evidence>
<dbReference type="CDD" id="cd04478">
    <property type="entry name" value="RPA2_DBD_D"/>
    <property type="match status" value="1"/>
</dbReference>
<dbReference type="STRING" id="984487.A0A1E4SL12"/>
<evidence type="ECO:0000256" key="3">
    <source>
        <dbReference type="ARBA" id="ARBA00023242"/>
    </source>
</evidence>
<name>A0A1E4SL12_9ASCO</name>
<gene>
    <name evidence="4" type="ORF">CANTADRAFT_339426</name>
</gene>
<organism evidence="4 5">
    <name type="scientific">Suhomyces tanzawaensis NRRL Y-17324</name>
    <dbReference type="NCBI Taxonomy" id="984487"/>
    <lineage>
        <taxon>Eukaryota</taxon>
        <taxon>Fungi</taxon>
        <taxon>Dikarya</taxon>
        <taxon>Ascomycota</taxon>
        <taxon>Saccharomycotina</taxon>
        <taxon>Pichiomycetes</taxon>
        <taxon>Debaryomycetaceae</taxon>
        <taxon>Suhomyces</taxon>
    </lineage>
</organism>
<dbReference type="AlphaFoldDB" id="A0A1E4SL12"/>
<dbReference type="GO" id="GO:0003697">
    <property type="term" value="F:single-stranded DNA binding"/>
    <property type="evidence" value="ECO:0007669"/>
    <property type="project" value="EnsemblFungi"/>
</dbReference>
<evidence type="ECO:0000313" key="4">
    <source>
        <dbReference type="EMBL" id="ODV80178.1"/>
    </source>
</evidence>
<dbReference type="GO" id="GO:0005662">
    <property type="term" value="C:DNA replication factor A complex"/>
    <property type="evidence" value="ECO:0007669"/>
    <property type="project" value="EnsemblFungi"/>
</dbReference>
<dbReference type="RefSeq" id="XP_020065300.1">
    <property type="nucleotide sequence ID" value="XM_020208555.1"/>
</dbReference>
<dbReference type="InterPro" id="IPR040260">
    <property type="entry name" value="RFA2-like"/>
</dbReference>
<dbReference type="Gene3D" id="2.40.50.140">
    <property type="entry name" value="Nucleic acid-binding proteins"/>
    <property type="match status" value="1"/>
</dbReference>
<dbReference type="GO" id="GO:0045184">
    <property type="term" value="P:establishment of protein localization"/>
    <property type="evidence" value="ECO:0007669"/>
    <property type="project" value="EnsemblFungi"/>
</dbReference>
<dbReference type="GeneID" id="30982692"/>
<dbReference type="GO" id="GO:0003690">
    <property type="term" value="F:double-stranded DNA binding"/>
    <property type="evidence" value="ECO:0007669"/>
    <property type="project" value="EnsemblFungi"/>
</dbReference>
<dbReference type="PANTHER" id="PTHR13989:SF16">
    <property type="entry name" value="REPLICATION PROTEIN A2"/>
    <property type="match status" value="1"/>
</dbReference>
<dbReference type="GO" id="GO:0006289">
    <property type="term" value="P:nucleotide-excision repair"/>
    <property type="evidence" value="ECO:0007669"/>
    <property type="project" value="EnsemblFungi"/>
</dbReference>
<dbReference type="GO" id="GO:0030491">
    <property type="term" value="P:heteroduplex formation"/>
    <property type="evidence" value="ECO:0007669"/>
    <property type="project" value="EnsemblFungi"/>
</dbReference>
<dbReference type="GO" id="GO:0035861">
    <property type="term" value="C:site of double-strand break"/>
    <property type="evidence" value="ECO:0007669"/>
    <property type="project" value="TreeGrafter"/>
</dbReference>
<dbReference type="GO" id="GO:0007131">
    <property type="term" value="P:reciprocal meiotic recombination"/>
    <property type="evidence" value="ECO:0007669"/>
    <property type="project" value="EnsemblFungi"/>
</dbReference>